<reference evidence="2 3" key="1">
    <citation type="submission" date="2021-01" db="EMBL/GenBank/DDBJ databases">
        <title>Whole genome shotgun sequence of Actinoplanes deccanensis NBRC 13994.</title>
        <authorList>
            <person name="Komaki H."/>
            <person name="Tamura T."/>
        </authorList>
    </citation>
    <scope>NUCLEOTIDE SEQUENCE [LARGE SCALE GENOMIC DNA]</scope>
    <source>
        <strain evidence="2 3">NBRC 13994</strain>
    </source>
</reference>
<sequence length="185" mass="19625">MSVHTLLAALLAATLVFGDSFEKPHVAGAYYRYAAGTQLGPWTVTRGDVDVAADSLWQVAEGRQNIDLDGGQQGAIAATFATKPLLTYRITYALAGNYAGPPTIKTGELRVNGQVIQQLSFDTTGRSATDMGFTRRTAYVLARGTSFELEFASTTTPAGHGPVIDDVRVEACLLIICPKAQALTA</sequence>
<dbReference type="Pfam" id="PF04862">
    <property type="entry name" value="DUF642"/>
    <property type="match status" value="1"/>
</dbReference>
<dbReference type="InterPro" id="IPR006946">
    <property type="entry name" value="DGR2-like_dom"/>
</dbReference>
<comment type="caution">
    <text evidence="2">The sequence shown here is derived from an EMBL/GenBank/DDBJ whole genome shotgun (WGS) entry which is preliminary data.</text>
</comment>
<dbReference type="RefSeq" id="WP_344301383.1">
    <property type="nucleotide sequence ID" value="NZ_BAAABO010000033.1"/>
</dbReference>
<evidence type="ECO:0000259" key="1">
    <source>
        <dbReference type="Pfam" id="PF04862"/>
    </source>
</evidence>
<feature type="domain" description="DUF642" evidence="1">
    <location>
        <begin position="20"/>
        <end position="169"/>
    </location>
</feature>
<evidence type="ECO:0000313" key="3">
    <source>
        <dbReference type="Proteomes" id="UP000609879"/>
    </source>
</evidence>
<accession>A0ABQ3YKQ8</accession>
<protein>
    <recommendedName>
        <fullName evidence="1">DUF642 domain-containing protein</fullName>
    </recommendedName>
</protein>
<dbReference type="EMBL" id="BOMI01000195">
    <property type="protein sequence ID" value="GID80594.1"/>
    <property type="molecule type" value="Genomic_DNA"/>
</dbReference>
<keyword evidence="3" id="KW-1185">Reference proteome</keyword>
<dbReference type="Proteomes" id="UP000609879">
    <property type="component" value="Unassembled WGS sequence"/>
</dbReference>
<evidence type="ECO:0000313" key="2">
    <source>
        <dbReference type="EMBL" id="GID80594.1"/>
    </source>
</evidence>
<proteinExistence type="predicted"/>
<name>A0ABQ3YKQ8_9ACTN</name>
<organism evidence="2 3">
    <name type="scientific">Paractinoplanes deccanensis</name>
    <dbReference type="NCBI Taxonomy" id="113561"/>
    <lineage>
        <taxon>Bacteria</taxon>
        <taxon>Bacillati</taxon>
        <taxon>Actinomycetota</taxon>
        <taxon>Actinomycetes</taxon>
        <taxon>Micromonosporales</taxon>
        <taxon>Micromonosporaceae</taxon>
        <taxon>Paractinoplanes</taxon>
    </lineage>
</organism>
<gene>
    <name evidence="2" type="ORF">Ade02nite_92350</name>
</gene>